<accession>A0A8S5UH18</accession>
<dbReference type="EMBL" id="BK016086">
    <property type="protein sequence ID" value="DAF93775.1"/>
    <property type="molecule type" value="Genomic_DNA"/>
</dbReference>
<protein>
    <submittedName>
        <fullName evidence="2">Uncharacterized protein</fullName>
    </submittedName>
</protein>
<feature type="region of interest" description="Disordered" evidence="1">
    <location>
        <begin position="32"/>
        <end position="69"/>
    </location>
</feature>
<feature type="compositionally biased region" description="Basic residues" evidence="1">
    <location>
        <begin position="46"/>
        <end position="62"/>
    </location>
</feature>
<sequence>MADKNHWFHSKSPAAQKAYIAAHPNSIYAKQAKHARGDAQRERSAKARRAAHNARISGRKIAKALNNPE</sequence>
<organism evidence="2">
    <name type="scientific">Myoviridae sp. ctshb19</name>
    <dbReference type="NCBI Taxonomy" id="2825194"/>
    <lineage>
        <taxon>Viruses</taxon>
        <taxon>Duplodnaviria</taxon>
        <taxon>Heunggongvirae</taxon>
        <taxon>Uroviricota</taxon>
        <taxon>Caudoviricetes</taxon>
    </lineage>
</organism>
<proteinExistence type="predicted"/>
<evidence type="ECO:0000256" key="1">
    <source>
        <dbReference type="SAM" id="MobiDB-lite"/>
    </source>
</evidence>
<evidence type="ECO:0000313" key="2">
    <source>
        <dbReference type="EMBL" id="DAF93775.1"/>
    </source>
</evidence>
<name>A0A8S5UH18_9CAUD</name>
<reference evidence="2" key="1">
    <citation type="journal article" date="2021" name="Proc. Natl. Acad. Sci. U.S.A.">
        <title>A Catalog of Tens of Thousands of Viruses from Human Metagenomes Reveals Hidden Associations with Chronic Diseases.</title>
        <authorList>
            <person name="Tisza M.J."/>
            <person name="Buck C.B."/>
        </authorList>
    </citation>
    <scope>NUCLEOTIDE SEQUENCE</scope>
    <source>
        <strain evidence="2">Ctshb19</strain>
    </source>
</reference>
<feature type="compositionally biased region" description="Basic and acidic residues" evidence="1">
    <location>
        <begin position="35"/>
        <end position="45"/>
    </location>
</feature>